<feature type="compositionally biased region" description="Basic residues" evidence="1">
    <location>
        <begin position="872"/>
        <end position="881"/>
    </location>
</feature>
<reference evidence="3" key="1">
    <citation type="journal article" date="2005" name="PLoS Biol.">
        <title>The genomes of Oryza sativa: a history of duplications.</title>
        <authorList>
            <person name="Yu J."/>
            <person name="Wang J."/>
            <person name="Lin W."/>
            <person name="Li S."/>
            <person name="Li H."/>
            <person name="Zhou J."/>
            <person name="Ni P."/>
            <person name="Dong W."/>
            <person name="Hu S."/>
            <person name="Zeng C."/>
            <person name="Zhang J."/>
            <person name="Zhang Y."/>
            <person name="Li R."/>
            <person name="Xu Z."/>
            <person name="Li S."/>
            <person name="Li X."/>
            <person name="Zheng H."/>
            <person name="Cong L."/>
            <person name="Lin L."/>
            <person name="Yin J."/>
            <person name="Geng J."/>
            <person name="Li G."/>
            <person name="Shi J."/>
            <person name="Liu J."/>
            <person name="Lv H."/>
            <person name="Li J."/>
            <person name="Wang J."/>
            <person name="Deng Y."/>
            <person name="Ran L."/>
            <person name="Shi X."/>
            <person name="Wang X."/>
            <person name="Wu Q."/>
            <person name="Li C."/>
            <person name="Ren X."/>
            <person name="Wang J."/>
            <person name="Wang X."/>
            <person name="Li D."/>
            <person name="Liu D."/>
            <person name="Zhang X."/>
            <person name="Ji Z."/>
            <person name="Zhao W."/>
            <person name="Sun Y."/>
            <person name="Zhang Z."/>
            <person name="Bao J."/>
            <person name="Han Y."/>
            <person name="Dong L."/>
            <person name="Ji J."/>
            <person name="Chen P."/>
            <person name="Wu S."/>
            <person name="Liu J."/>
            <person name="Xiao Y."/>
            <person name="Bu D."/>
            <person name="Tan J."/>
            <person name="Yang L."/>
            <person name="Ye C."/>
            <person name="Zhang J."/>
            <person name="Xu J."/>
            <person name="Zhou Y."/>
            <person name="Yu Y."/>
            <person name="Zhang B."/>
            <person name="Zhuang S."/>
            <person name="Wei H."/>
            <person name="Liu B."/>
            <person name="Lei M."/>
            <person name="Yu H."/>
            <person name="Li Y."/>
            <person name="Xu H."/>
            <person name="Wei S."/>
            <person name="He X."/>
            <person name="Fang L."/>
            <person name="Zhang Z."/>
            <person name="Zhang Y."/>
            <person name="Huang X."/>
            <person name="Su Z."/>
            <person name="Tong W."/>
            <person name="Li J."/>
            <person name="Tong Z."/>
            <person name="Li S."/>
            <person name="Ye J."/>
            <person name="Wang L."/>
            <person name="Fang L."/>
            <person name="Lei T."/>
            <person name="Chen C."/>
            <person name="Chen H."/>
            <person name="Xu Z."/>
            <person name="Li H."/>
            <person name="Huang H."/>
            <person name="Zhang F."/>
            <person name="Xu H."/>
            <person name="Li N."/>
            <person name="Zhao C."/>
            <person name="Li S."/>
            <person name="Dong L."/>
            <person name="Huang Y."/>
            <person name="Li L."/>
            <person name="Xi Y."/>
            <person name="Qi Q."/>
            <person name="Li W."/>
            <person name="Zhang B."/>
            <person name="Hu W."/>
            <person name="Zhang Y."/>
            <person name="Tian X."/>
            <person name="Jiao Y."/>
            <person name="Liang X."/>
            <person name="Jin J."/>
            <person name="Gao L."/>
            <person name="Zheng W."/>
            <person name="Hao B."/>
            <person name="Liu S."/>
            <person name="Wang W."/>
            <person name="Yuan L."/>
            <person name="Cao M."/>
            <person name="McDermott J."/>
            <person name="Samudrala R."/>
            <person name="Wang J."/>
            <person name="Wong G.K."/>
            <person name="Yang H."/>
        </authorList>
    </citation>
    <scope>NUCLEOTIDE SEQUENCE [LARGE SCALE GENOMIC DNA]</scope>
</reference>
<evidence type="ECO:0000256" key="1">
    <source>
        <dbReference type="SAM" id="MobiDB-lite"/>
    </source>
</evidence>
<keyword evidence="2" id="KW-0472">Membrane</keyword>
<feature type="region of interest" description="Disordered" evidence="1">
    <location>
        <begin position="753"/>
        <end position="881"/>
    </location>
</feature>
<gene>
    <name evidence="3" type="ORF">OsJ_31800</name>
</gene>
<keyword evidence="2" id="KW-0812">Transmembrane</keyword>
<evidence type="ECO:0000256" key="2">
    <source>
        <dbReference type="SAM" id="Phobius"/>
    </source>
</evidence>
<dbReference type="HOGENOM" id="CLU_020285_0_0_1"/>
<dbReference type="AlphaFoldDB" id="B9G647"/>
<feature type="transmembrane region" description="Helical" evidence="2">
    <location>
        <begin position="662"/>
        <end position="682"/>
    </location>
</feature>
<keyword evidence="2" id="KW-1133">Transmembrane helix</keyword>
<protein>
    <submittedName>
        <fullName evidence="3">Uncharacterized protein</fullName>
    </submittedName>
</protein>
<accession>B9G647</accession>
<feature type="compositionally biased region" description="Basic and acidic residues" evidence="1">
    <location>
        <begin position="791"/>
        <end position="803"/>
    </location>
</feature>
<dbReference type="EMBL" id="CM000147">
    <property type="protein sequence ID" value="EEE51094.1"/>
    <property type="molecule type" value="Genomic_DNA"/>
</dbReference>
<evidence type="ECO:0000313" key="3">
    <source>
        <dbReference type="EMBL" id="EEE51094.1"/>
    </source>
</evidence>
<feature type="compositionally biased region" description="Basic and acidic residues" evidence="1">
    <location>
        <begin position="756"/>
        <end position="766"/>
    </location>
</feature>
<dbReference type="Proteomes" id="UP000007752">
    <property type="component" value="Chromosome 10"/>
</dbReference>
<reference evidence="3" key="2">
    <citation type="submission" date="2008-12" db="EMBL/GenBank/DDBJ databases">
        <title>Improved gene annotation of the rice (Oryza sativa) genomes.</title>
        <authorList>
            <person name="Wang J."/>
            <person name="Li R."/>
            <person name="Fan W."/>
            <person name="Huang Q."/>
            <person name="Zhang J."/>
            <person name="Zhou Y."/>
            <person name="Hu Y."/>
            <person name="Zi S."/>
            <person name="Li J."/>
            <person name="Ni P."/>
            <person name="Zheng H."/>
            <person name="Zhang Y."/>
            <person name="Zhao M."/>
            <person name="Hao Q."/>
            <person name="McDermott J."/>
            <person name="Samudrala R."/>
            <person name="Kristiansen K."/>
            <person name="Wong G.K.-S."/>
        </authorList>
    </citation>
    <scope>NUCLEOTIDE SEQUENCE</scope>
</reference>
<organism evidence="3">
    <name type="scientific">Oryza sativa subsp. japonica</name>
    <name type="common">Rice</name>
    <dbReference type="NCBI Taxonomy" id="39947"/>
    <lineage>
        <taxon>Eukaryota</taxon>
        <taxon>Viridiplantae</taxon>
        <taxon>Streptophyta</taxon>
        <taxon>Embryophyta</taxon>
        <taxon>Tracheophyta</taxon>
        <taxon>Spermatophyta</taxon>
        <taxon>Magnoliopsida</taxon>
        <taxon>Liliopsida</taxon>
        <taxon>Poales</taxon>
        <taxon>Poaceae</taxon>
        <taxon>BOP clade</taxon>
        <taxon>Oryzoideae</taxon>
        <taxon>Oryzeae</taxon>
        <taxon>Oryzinae</taxon>
        <taxon>Oryza</taxon>
        <taxon>Oryza sativa</taxon>
    </lineage>
</organism>
<name>B9G647_ORYSJ</name>
<feature type="compositionally biased region" description="Basic and acidic residues" evidence="1">
    <location>
        <begin position="813"/>
        <end position="825"/>
    </location>
</feature>
<proteinExistence type="predicted"/>
<sequence length="881" mass="98476">MGEDLCILFKCFCCWRKEDAGFRRIAPGTDYLAIPAGADDRPRWSVVVGLTAVDVPRHNLRLHRFRVAASGRILSGSDDVLETFRHVAPDDVAAEAFSTASAYLSNDGGHQMHLICRAVPLNADGRWTCNKTNLNKCYRSFSMDLGGGGGGGAVTPLGDLPTVLVPGGHFAIQAGGENWVLSVERPYPWLDERSTTRLLMRRQEGQRWVLAGEPHEFLHTGFERSESLYGSIFQGRAVIGNDKILVSLADAAFFVFDCTHCVWTPLSLTHKKLNYIPLSNRSVYVEDHNAVYFLRFDTLFAYKFSPGKNTIEPPIRLDVMCPFGTNGYGSLVHLAGQVMCVVWISTRSICTCTTQHVMITTLIINGDCINGGFVPKDVGVLHSTCRSLVVGDGRETTSRCNIFCFSLSYVEDVDRVEPFSIPPVLGEATYSEIEDSPNMLECCRMFLEDQWNEDDVVLEKCTTKTKMNLFFISQSGCQSLTYQISISNGKLVCRDKMLEPTCCAETFVSEDALYGSSSSPTWRYIYMGRKRLYCIPSLPESQMQVIYLRGKFNRPFKTDRPKVCFSAVFPVGNQLVGLTDTLQSVYLLKRGSSVWTHCKTTSRDADLTEKINISGFVVLKRCFMVSDAGSFDCFLLDLDSLEWTIVKSFQSYRRGTLLGRSIYIGGFIYTLFTGGILAFELIKNNGSYYLDVPVFLRTWSKLIRDKNTICFTSVSKGKSSSGIVFCLAHGYPCYGLPKIKNLHNVKITMMQVTTRETVRGTREPVKPPRRSRGRPETESSATSVVLSQRHRQTDVDGRVRREEGGDEADEAAAEEKRAQERDEAYQRALDGATPVSPESLAAMLDQALQSVRQPPPPPQQQQNCQNTLRHGGMVRRMRTGF</sequence>